<evidence type="ECO:0000313" key="1">
    <source>
        <dbReference type="EMBL" id="KAF9505763.1"/>
    </source>
</evidence>
<comment type="caution">
    <text evidence="1">The sequence shown here is derived from an EMBL/GenBank/DDBJ whole genome shotgun (WGS) entry which is preliminary data.</text>
</comment>
<keyword evidence="2" id="KW-1185">Reference proteome</keyword>
<name>A0A9P6DP02_9AGAM</name>
<gene>
    <name evidence="1" type="ORF">BS47DRAFT_1400088</name>
</gene>
<sequence>MGGYLDVSPSLVQCVRILEPCTVHVRSIALQYPSALISHAPSPSIPTSIYTRLDRSTSSYMHGEAWIPDLRLSSGGLDGIHPS</sequence>
<dbReference type="AlphaFoldDB" id="A0A9P6DP02"/>
<dbReference type="EMBL" id="MU129137">
    <property type="protein sequence ID" value="KAF9505763.1"/>
    <property type="molecule type" value="Genomic_DNA"/>
</dbReference>
<organism evidence="1 2">
    <name type="scientific">Hydnum rufescens UP504</name>
    <dbReference type="NCBI Taxonomy" id="1448309"/>
    <lineage>
        <taxon>Eukaryota</taxon>
        <taxon>Fungi</taxon>
        <taxon>Dikarya</taxon>
        <taxon>Basidiomycota</taxon>
        <taxon>Agaricomycotina</taxon>
        <taxon>Agaricomycetes</taxon>
        <taxon>Cantharellales</taxon>
        <taxon>Hydnaceae</taxon>
        <taxon>Hydnum</taxon>
    </lineage>
</organism>
<evidence type="ECO:0000313" key="2">
    <source>
        <dbReference type="Proteomes" id="UP000886523"/>
    </source>
</evidence>
<proteinExistence type="predicted"/>
<accession>A0A9P6DP02</accession>
<protein>
    <submittedName>
        <fullName evidence="1">Uncharacterized protein</fullName>
    </submittedName>
</protein>
<reference evidence="1" key="1">
    <citation type="journal article" date="2020" name="Nat. Commun.">
        <title>Large-scale genome sequencing of mycorrhizal fungi provides insights into the early evolution of symbiotic traits.</title>
        <authorList>
            <person name="Miyauchi S."/>
            <person name="Kiss E."/>
            <person name="Kuo A."/>
            <person name="Drula E."/>
            <person name="Kohler A."/>
            <person name="Sanchez-Garcia M."/>
            <person name="Morin E."/>
            <person name="Andreopoulos B."/>
            <person name="Barry K.W."/>
            <person name="Bonito G."/>
            <person name="Buee M."/>
            <person name="Carver A."/>
            <person name="Chen C."/>
            <person name="Cichocki N."/>
            <person name="Clum A."/>
            <person name="Culley D."/>
            <person name="Crous P.W."/>
            <person name="Fauchery L."/>
            <person name="Girlanda M."/>
            <person name="Hayes R.D."/>
            <person name="Keri Z."/>
            <person name="LaButti K."/>
            <person name="Lipzen A."/>
            <person name="Lombard V."/>
            <person name="Magnuson J."/>
            <person name="Maillard F."/>
            <person name="Murat C."/>
            <person name="Nolan M."/>
            <person name="Ohm R.A."/>
            <person name="Pangilinan J."/>
            <person name="Pereira M.F."/>
            <person name="Perotto S."/>
            <person name="Peter M."/>
            <person name="Pfister S."/>
            <person name="Riley R."/>
            <person name="Sitrit Y."/>
            <person name="Stielow J.B."/>
            <person name="Szollosi G."/>
            <person name="Zifcakova L."/>
            <person name="Stursova M."/>
            <person name="Spatafora J.W."/>
            <person name="Tedersoo L."/>
            <person name="Vaario L.M."/>
            <person name="Yamada A."/>
            <person name="Yan M."/>
            <person name="Wang P."/>
            <person name="Xu J."/>
            <person name="Bruns T."/>
            <person name="Baldrian P."/>
            <person name="Vilgalys R."/>
            <person name="Dunand C."/>
            <person name="Henrissat B."/>
            <person name="Grigoriev I.V."/>
            <person name="Hibbett D."/>
            <person name="Nagy L.G."/>
            <person name="Martin F.M."/>
        </authorList>
    </citation>
    <scope>NUCLEOTIDE SEQUENCE</scope>
    <source>
        <strain evidence="1">UP504</strain>
    </source>
</reference>
<dbReference type="Proteomes" id="UP000886523">
    <property type="component" value="Unassembled WGS sequence"/>
</dbReference>